<comment type="similarity">
    <text evidence="7">Belongs to the binding-protein-dependent transport system permease family.</text>
</comment>
<keyword evidence="10" id="KW-1185">Reference proteome</keyword>
<evidence type="ECO:0000256" key="6">
    <source>
        <dbReference type="ARBA" id="ARBA00023136"/>
    </source>
</evidence>
<dbReference type="CDD" id="cd06261">
    <property type="entry name" value="TM_PBP2"/>
    <property type="match status" value="1"/>
</dbReference>
<comment type="subcellular location">
    <subcellularLocation>
        <location evidence="1 7">Cell membrane</location>
        <topology evidence="1 7">Multi-pass membrane protein</topology>
    </subcellularLocation>
</comment>
<dbReference type="PANTHER" id="PTHR30193">
    <property type="entry name" value="ABC TRANSPORTER PERMEASE PROTEIN"/>
    <property type="match status" value="1"/>
</dbReference>
<keyword evidence="2 7" id="KW-0813">Transport</keyword>
<evidence type="ECO:0000313" key="9">
    <source>
        <dbReference type="EMBL" id="QDZ11658.1"/>
    </source>
</evidence>
<proteinExistence type="inferred from homology"/>
<dbReference type="EMBL" id="CP042304">
    <property type="protein sequence ID" value="QDZ11658.1"/>
    <property type="molecule type" value="Genomic_DNA"/>
</dbReference>
<evidence type="ECO:0000313" key="10">
    <source>
        <dbReference type="Proteomes" id="UP000315364"/>
    </source>
</evidence>
<dbReference type="SUPFAM" id="SSF161098">
    <property type="entry name" value="MetI-like"/>
    <property type="match status" value="1"/>
</dbReference>
<feature type="transmembrane region" description="Helical" evidence="7">
    <location>
        <begin position="27"/>
        <end position="46"/>
    </location>
</feature>
<feature type="transmembrane region" description="Helical" evidence="7">
    <location>
        <begin position="123"/>
        <end position="143"/>
    </location>
</feature>
<evidence type="ECO:0000256" key="4">
    <source>
        <dbReference type="ARBA" id="ARBA00022692"/>
    </source>
</evidence>
<dbReference type="PROSITE" id="PS50928">
    <property type="entry name" value="ABC_TM1"/>
    <property type="match status" value="1"/>
</dbReference>
<evidence type="ECO:0000256" key="1">
    <source>
        <dbReference type="ARBA" id="ARBA00004651"/>
    </source>
</evidence>
<feature type="transmembrane region" description="Helical" evidence="7">
    <location>
        <begin position="277"/>
        <end position="299"/>
    </location>
</feature>
<dbReference type="AlphaFoldDB" id="A0A5B8LTR7"/>
<evidence type="ECO:0000256" key="5">
    <source>
        <dbReference type="ARBA" id="ARBA00022989"/>
    </source>
</evidence>
<accession>A0A5B8LTR7</accession>
<feature type="domain" description="ABC transmembrane type-1" evidence="8">
    <location>
        <begin position="86"/>
        <end position="298"/>
    </location>
</feature>
<keyword evidence="3" id="KW-1003">Cell membrane</keyword>
<evidence type="ECO:0000256" key="2">
    <source>
        <dbReference type="ARBA" id="ARBA00022448"/>
    </source>
</evidence>
<feature type="transmembrane region" description="Helical" evidence="7">
    <location>
        <begin position="92"/>
        <end position="111"/>
    </location>
</feature>
<evidence type="ECO:0000256" key="7">
    <source>
        <dbReference type="RuleBase" id="RU363032"/>
    </source>
</evidence>
<evidence type="ECO:0000259" key="8">
    <source>
        <dbReference type="PROSITE" id="PS50928"/>
    </source>
</evidence>
<sequence length="311" mass="34721">MPASVQSAGAEPAQPAPRRRRFVLTPYFFVAPAVAIMALGLVYPVLQAFYLALYDWKVGTSLANAPFVGLAHFQRLLSDPDVMESLWVTLRFGFWTISLEMVLGIGLALLLERPIRGASFFRTVFILPLMISPVVVGLIWRYLFDARIGWINYYLGFIGIEPQVWLGDPQLAFFAIVVTDIWQWTPFIFIIVIAGLQALPSEVIEASRIDGANWWQQVFLVKLPMISSILVIALLMRLIDVFRALEVMYIMTGGGPGRSTELLSLHIYNRAFATQQLGYASAIAVLLILVVSAFSLLILRLGNPMRGKSNI</sequence>
<dbReference type="GO" id="GO:0055085">
    <property type="term" value="P:transmembrane transport"/>
    <property type="evidence" value="ECO:0007669"/>
    <property type="project" value="InterPro"/>
</dbReference>
<dbReference type="PANTHER" id="PTHR30193:SF37">
    <property type="entry name" value="INNER MEMBRANE ABC TRANSPORTER PERMEASE PROTEIN YCJO"/>
    <property type="match status" value="1"/>
</dbReference>
<reference evidence="9 10" key="1">
    <citation type="submission" date="2019-07" db="EMBL/GenBank/DDBJ databases">
        <title>Full genome sequence of Devosia sp. Gsoil 520.</title>
        <authorList>
            <person name="Im W.-T."/>
        </authorList>
    </citation>
    <scope>NUCLEOTIDE SEQUENCE [LARGE SCALE GENOMIC DNA]</scope>
    <source>
        <strain evidence="9 10">Gsoil 520</strain>
    </source>
</reference>
<feature type="transmembrane region" description="Helical" evidence="7">
    <location>
        <begin position="219"/>
        <end position="239"/>
    </location>
</feature>
<feature type="transmembrane region" description="Helical" evidence="7">
    <location>
        <begin position="181"/>
        <end position="199"/>
    </location>
</feature>
<gene>
    <name evidence="9" type="ORF">FPZ08_13375</name>
</gene>
<dbReference type="Gene3D" id="1.10.3720.10">
    <property type="entry name" value="MetI-like"/>
    <property type="match status" value="1"/>
</dbReference>
<protein>
    <submittedName>
        <fullName evidence="9">Sugar ABC transporter permease</fullName>
    </submittedName>
</protein>
<dbReference type="KEGG" id="dea:FPZ08_13375"/>
<dbReference type="RefSeq" id="WP_146290476.1">
    <property type="nucleotide sequence ID" value="NZ_CP042304.1"/>
</dbReference>
<organism evidence="9 10">
    <name type="scientific">Devosia ginsengisoli</name>
    <dbReference type="NCBI Taxonomy" id="400770"/>
    <lineage>
        <taxon>Bacteria</taxon>
        <taxon>Pseudomonadati</taxon>
        <taxon>Pseudomonadota</taxon>
        <taxon>Alphaproteobacteria</taxon>
        <taxon>Hyphomicrobiales</taxon>
        <taxon>Devosiaceae</taxon>
        <taxon>Devosia</taxon>
    </lineage>
</organism>
<keyword evidence="4 7" id="KW-0812">Transmembrane</keyword>
<dbReference type="Pfam" id="PF00528">
    <property type="entry name" value="BPD_transp_1"/>
    <property type="match status" value="1"/>
</dbReference>
<dbReference type="InterPro" id="IPR035906">
    <property type="entry name" value="MetI-like_sf"/>
</dbReference>
<keyword evidence="6 7" id="KW-0472">Membrane</keyword>
<evidence type="ECO:0000256" key="3">
    <source>
        <dbReference type="ARBA" id="ARBA00022475"/>
    </source>
</evidence>
<dbReference type="Proteomes" id="UP000315364">
    <property type="component" value="Chromosome"/>
</dbReference>
<dbReference type="InterPro" id="IPR000515">
    <property type="entry name" value="MetI-like"/>
</dbReference>
<dbReference type="OrthoDB" id="9773727at2"/>
<keyword evidence="5 7" id="KW-1133">Transmembrane helix</keyword>
<dbReference type="GO" id="GO:0005886">
    <property type="term" value="C:plasma membrane"/>
    <property type="evidence" value="ECO:0007669"/>
    <property type="project" value="UniProtKB-SubCell"/>
</dbReference>
<dbReference type="InterPro" id="IPR051393">
    <property type="entry name" value="ABC_transporter_permease"/>
</dbReference>
<name>A0A5B8LTR7_9HYPH</name>